<keyword evidence="3" id="KW-1185">Reference proteome</keyword>
<evidence type="ECO:0000313" key="2">
    <source>
        <dbReference type="EMBL" id="CAK9139997.1"/>
    </source>
</evidence>
<feature type="non-terminal residue" evidence="2">
    <location>
        <position position="102"/>
    </location>
</feature>
<dbReference type="AlphaFoldDB" id="A0ABC8R792"/>
<reference evidence="2 3" key="1">
    <citation type="submission" date="2024-02" db="EMBL/GenBank/DDBJ databases">
        <authorList>
            <person name="Vignale AGUSTIN F."/>
            <person name="Sosa J E."/>
            <person name="Modenutti C."/>
        </authorList>
    </citation>
    <scope>NUCLEOTIDE SEQUENCE [LARGE SCALE GENOMIC DNA]</scope>
</reference>
<feature type="region of interest" description="Disordered" evidence="1">
    <location>
        <begin position="1"/>
        <end position="21"/>
    </location>
</feature>
<protein>
    <submittedName>
        <fullName evidence="2">Uncharacterized protein</fullName>
    </submittedName>
</protein>
<evidence type="ECO:0000313" key="3">
    <source>
        <dbReference type="Proteomes" id="UP001642360"/>
    </source>
</evidence>
<comment type="caution">
    <text evidence="2">The sequence shown here is derived from an EMBL/GenBank/DDBJ whole genome shotgun (WGS) entry which is preliminary data.</text>
</comment>
<accession>A0ABC8R792</accession>
<proteinExistence type="predicted"/>
<gene>
    <name evidence="2" type="ORF">ILEXP_LOCUS7412</name>
</gene>
<organism evidence="2 3">
    <name type="scientific">Ilex paraguariensis</name>
    <name type="common">yerba mate</name>
    <dbReference type="NCBI Taxonomy" id="185542"/>
    <lineage>
        <taxon>Eukaryota</taxon>
        <taxon>Viridiplantae</taxon>
        <taxon>Streptophyta</taxon>
        <taxon>Embryophyta</taxon>
        <taxon>Tracheophyta</taxon>
        <taxon>Spermatophyta</taxon>
        <taxon>Magnoliopsida</taxon>
        <taxon>eudicotyledons</taxon>
        <taxon>Gunneridae</taxon>
        <taxon>Pentapetalae</taxon>
        <taxon>asterids</taxon>
        <taxon>campanulids</taxon>
        <taxon>Aquifoliales</taxon>
        <taxon>Aquifoliaceae</taxon>
        <taxon>Ilex</taxon>
    </lineage>
</organism>
<evidence type="ECO:0000256" key="1">
    <source>
        <dbReference type="SAM" id="MobiDB-lite"/>
    </source>
</evidence>
<dbReference type="Proteomes" id="UP001642360">
    <property type="component" value="Unassembled WGS sequence"/>
</dbReference>
<sequence length="102" mass="11052">MALMDAGDWRDQTNECNPSRNYSESMIGDSCGDCSGNSGSRGGRKICRWGRKGARFSVEVGLVSLIPEQSHEPLGLNTNGLELQSMKCVLGVAPSYLINQSR</sequence>
<dbReference type="EMBL" id="CAUOFW020001003">
    <property type="protein sequence ID" value="CAK9139997.1"/>
    <property type="molecule type" value="Genomic_DNA"/>
</dbReference>
<name>A0ABC8R792_9AQUA</name>